<keyword evidence="1 2" id="KW-0238">DNA-binding</keyword>
<evidence type="ECO:0000259" key="3">
    <source>
        <dbReference type="PROSITE" id="PS50977"/>
    </source>
</evidence>
<dbReference type="EMBL" id="JAMXIB010000010">
    <property type="protein sequence ID" value="MCO5725603.1"/>
    <property type="molecule type" value="Genomic_DNA"/>
</dbReference>
<dbReference type="InterPro" id="IPR025722">
    <property type="entry name" value="TetR"/>
</dbReference>
<evidence type="ECO:0000256" key="1">
    <source>
        <dbReference type="ARBA" id="ARBA00023125"/>
    </source>
</evidence>
<dbReference type="Pfam" id="PF13972">
    <property type="entry name" value="TetR"/>
    <property type="match status" value="1"/>
</dbReference>
<sequence length="222" mass="25736">MKHPTKGELTRQKILERVNSLFNGQGVDHTISQIAASIGMGKSRVTNYFPKKEHLVLGLLKRYEEELDKVFEHHQAHKDFTEIGQFVNYLSDIMDLMFRYRGVIAHAMTNPAVNSMVGVHIEENYKRNREKLRQRLNSFSKNGLVEGRILEPEYFEVFSVQFLTLASNWIISYTLMDHDKAYDAVKPVYLRSILYCLKPYLTEEGRAEMESAFGETFAAKPH</sequence>
<comment type="caution">
    <text evidence="4">The sequence shown here is derived from an EMBL/GenBank/DDBJ whole genome shotgun (WGS) entry which is preliminary data.</text>
</comment>
<feature type="domain" description="HTH tetR-type" evidence="3">
    <location>
        <begin position="8"/>
        <end position="67"/>
    </location>
</feature>
<dbReference type="PROSITE" id="PS50977">
    <property type="entry name" value="HTH_TETR_2"/>
    <property type="match status" value="1"/>
</dbReference>
<dbReference type="SUPFAM" id="SSF46689">
    <property type="entry name" value="Homeodomain-like"/>
    <property type="match status" value="1"/>
</dbReference>
<organism evidence="4 5">
    <name type="scientific">Robiginitalea marina</name>
    <dbReference type="NCBI Taxonomy" id="2954105"/>
    <lineage>
        <taxon>Bacteria</taxon>
        <taxon>Pseudomonadati</taxon>
        <taxon>Bacteroidota</taxon>
        <taxon>Flavobacteriia</taxon>
        <taxon>Flavobacteriales</taxon>
        <taxon>Flavobacteriaceae</taxon>
        <taxon>Robiginitalea</taxon>
    </lineage>
</organism>
<dbReference type="Proteomes" id="UP001206312">
    <property type="component" value="Unassembled WGS sequence"/>
</dbReference>
<dbReference type="InterPro" id="IPR009057">
    <property type="entry name" value="Homeodomain-like_sf"/>
</dbReference>
<proteinExistence type="predicted"/>
<feature type="DNA-binding region" description="H-T-H motif" evidence="2">
    <location>
        <begin position="30"/>
        <end position="49"/>
    </location>
</feature>
<evidence type="ECO:0000256" key="2">
    <source>
        <dbReference type="PROSITE-ProRule" id="PRU00335"/>
    </source>
</evidence>
<evidence type="ECO:0000313" key="4">
    <source>
        <dbReference type="EMBL" id="MCO5725603.1"/>
    </source>
</evidence>
<protein>
    <submittedName>
        <fullName evidence="4">TetR/AcrR family transcriptional regulator</fullName>
    </submittedName>
</protein>
<gene>
    <name evidence="4" type="ORF">NG653_12105</name>
</gene>
<dbReference type="Gene3D" id="1.10.357.10">
    <property type="entry name" value="Tetracycline Repressor, domain 2"/>
    <property type="match status" value="1"/>
</dbReference>
<dbReference type="InterPro" id="IPR001647">
    <property type="entry name" value="HTH_TetR"/>
</dbReference>
<accession>A0ABT1B1V9</accession>
<name>A0ABT1B1V9_9FLAO</name>
<reference evidence="4 5" key="1">
    <citation type="submission" date="2022-06" db="EMBL/GenBank/DDBJ databases">
        <authorList>
            <person name="Xuan X."/>
        </authorList>
    </citation>
    <scope>NUCLEOTIDE SEQUENCE [LARGE SCALE GENOMIC DNA]</scope>
    <source>
        <strain evidence="4 5">2V75</strain>
    </source>
</reference>
<keyword evidence="5" id="KW-1185">Reference proteome</keyword>
<dbReference type="RefSeq" id="WP_252741974.1">
    <property type="nucleotide sequence ID" value="NZ_JAMXIB010000010.1"/>
</dbReference>
<evidence type="ECO:0000313" key="5">
    <source>
        <dbReference type="Proteomes" id="UP001206312"/>
    </source>
</evidence>